<gene>
    <name evidence="1" type="ORF">K503DRAFT_793968</name>
</gene>
<dbReference type="InParanoid" id="A0A1B7MQZ9"/>
<organism evidence="1 2">
    <name type="scientific">Rhizopogon vinicolor AM-OR11-026</name>
    <dbReference type="NCBI Taxonomy" id="1314800"/>
    <lineage>
        <taxon>Eukaryota</taxon>
        <taxon>Fungi</taxon>
        <taxon>Dikarya</taxon>
        <taxon>Basidiomycota</taxon>
        <taxon>Agaricomycotina</taxon>
        <taxon>Agaricomycetes</taxon>
        <taxon>Agaricomycetidae</taxon>
        <taxon>Boletales</taxon>
        <taxon>Suillineae</taxon>
        <taxon>Rhizopogonaceae</taxon>
        <taxon>Rhizopogon</taxon>
    </lineage>
</organism>
<accession>A0A1B7MQZ9</accession>
<keyword evidence="2" id="KW-1185">Reference proteome</keyword>
<protein>
    <submittedName>
        <fullName evidence="1">Uncharacterized protein</fullName>
    </submittedName>
</protein>
<dbReference type="AlphaFoldDB" id="A0A1B7MQZ9"/>
<evidence type="ECO:0000313" key="2">
    <source>
        <dbReference type="Proteomes" id="UP000092154"/>
    </source>
</evidence>
<dbReference type="Proteomes" id="UP000092154">
    <property type="component" value="Unassembled WGS sequence"/>
</dbReference>
<name>A0A1B7MQZ9_9AGAM</name>
<evidence type="ECO:0000313" key="1">
    <source>
        <dbReference type="EMBL" id="OAX35029.1"/>
    </source>
</evidence>
<sequence length="636" mass="70131">MDPPTLPFTEAELNKAGLLGEGVSELAAQVVKTMREHPELLKLSLFTLECINLKGQQRKGPSLPRLPDSPALGDVAMSSGLSAFTFDSDATVVSEYSPDEYERTSYYNGITGDGDHPDLVYRSDFLTTPFPKPVGRHAHLPVKSLRGVFDTPLNGIWDAVGPQIRDLIKARQIHWSSVDPARFFTHAPLGDEAKGSLGPVVIWVGVIPGSTSADTAYEVSQEILALLLKNGVEGIVVEWREAVPQRLAGPPLMRHVDSSNATHYVRRFLNALLGVPLATEEMEEEDSQGTLTLWFHENKDKDGNPSNKVYGVSNCHVLRKDTTVDYEYRGGAPMDHVRVCGMHRFQHGLDEITKAIADRGILADLWARDIIKLQAKERQDTEDARAIKAKQRKLDDETEAIADLEALHDDVTKSWSNIKLHRNIGHVQYAAAISVDVEGGTLYTSDWAAFLAAGAKVRDEFEGNVVDLGSKYDPQDLTDMFYPLGGGPTTFKFPDERKLRIEGCATKEVLAHPAEFDSEGQRCLMVGKDGNTTDLTVGRYAGLVSFTQNEVGIESIELGIYNSGDKTAEVFSAKGDSGSLIWHITNGKARIVGQLHSGQNKGGSTSNHVTYCTPGWYLLDQIKKRFKYADFYRTAW</sequence>
<reference evidence="1 2" key="1">
    <citation type="submission" date="2016-06" db="EMBL/GenBank/DDBJ databases">
        <title>Comparative genomics of the ectomycorrhizal sister species Rhizopogon vinicolor and Rhizopogon vesiculosus (Basidiomycota: Boletales) reveals a divergence of the mating type B locus.</title>
        <authorList>
            <consortium name="DOE Joint Genome Institute"/>
            <person name="Mujic A.B."/>
            <person name="Kuo A."/>
            <person name="Tritt A."/>
            <person name="Lipzen A."/>
            <person name="Chen C."/>
            <person name="Johnson J."/>
            <person name="Sharma A."/>
            <person name="Barry K."/>
            <person name="Grigoriev I.V."/>
            <person name="Spatafora J.W."/>
        </authorList>
    </citation>
    <scope>NUCLEOTIDE SEQUENCE [LARGE SCALE GENOMIC DNA]</scope>
    <source>
        <strain evidence="1 2">AM-OR11-026</strain>
    </source>
</reference>
<dbReference type="EMBL" id="KV448541">
    <property type="protein sequence ID" value="OAX35029.1"/>
    <property type="molecule type" value="Genomic_DNA"/>
</dbReference>
<proteinExistence type="predicted"/>
<dbReference type="OrthoDB" id="5424209at2759"/>